<gene>
    <name evidence="5" type="ORF">GP486_007422</name>
</gene>
<dbReference type="PROSITE" id="PS50088">
    <property type="entry name" value="ANK_REPEAT"/>
    <property type="match status" value="2"/>
</dbReference>
<organism evidence="5 6">
    <name type="scientific">Trichoglossum hirsutum</name>
    <dbReference type="NCBI Taxonomy" id="265104"/>
    <lineage>
        <taxon>Eukaryota</taxon>
        <taxon>Fungi</taxon>
        <taxon>Dikarya</taxon>
        <taxon>Ascomycota</taxon>
        <taxon>Pezizomycotina</taxon>
        <taxon>Geoglossomycetes</taxon>
        <taxon>Geoglossales</taxon>
        <taxon>Geoglossaceae</taxon>
        <taxon>Trichoglossum</taxon>
    </lineage>
</organism>
<evidence type="ECO:0000313" key="5">
    <source>
        <dbReference type="EMBL" id="KAH0551361.1"/>
    </source>
</evidence>
<dbReference type="SUPFAM" id="SSF48403">
    <property type="entry name" value="Ankyrin repeat"/>
    <property type="match status" value="1"/>
</dbReference>
<dbReference type="PROSITE" id="PS50297">
    <property type="entry name" value="ANK_REP_REGION"/>
    <property type="match status" value="2"/>
</dbReference>
<keyword evidence="6" id="KW-1185">Reference proteome</keyword>
<feature type="repeat" description="ANK" evidence="3">
    <location>
        <begin position="284"/>
        <end position="316"/>
    </location>
</feature>
<dbReference type="InterPro" id="IPR036770">
    <property type="entry name" value="Ankyrin_rpt-contain_sf"/>
</dbReference>
<dbReference type="PANTHER" id="PTHR24198">
    <property type="entry name" value="ANKYRIN REPEAT AND PROTEIN KINASE DOMAIN-CONTAINING PROTEIN"/>
    <property type="match status" value="1"/>
</dbReference>
<dbReference type="AlphaFoldDB" id="A0A9P8IHJ9"/>
<evidence type="ECO:0008006" key="7">
    <source>
        <dbReference type="Google" id="ProtNLM"/>
    </source>
</evidence>
<protein>
    <recommendedName>
        <fullName evidence="7">Ankyrin</fullName>
    </recommendedName>
</protein>
<dbReference type="Gene3D" id="1.25.40.20">
    <property type="entry name" value="Ankyrin repeat-containing domain"/>
    <property type="match status" value="1"/>
</dbReference>
<name>A0A9P8IHJ9_9PEZI</name>
<sequence>MHRNTPGYDKIKCGKYVISDEDSSGALVPRERWLDFLQPGKRIGLSFIMRHPGVRDEKQCPRCRSSTTWLDDRPGQRRWYVGFSTPSKISPADRRRSLNCHLTYKVEDREKTRRYWKDLKVRPRRPKHQDGPSSAPSNSLKKPKKGNDEDSIKKPLKRQGTLEAEDCNHPYLRVHYQRDAPNRVDMEQPWKHTDPEFDKFLAKLPPLHRAAATGNVERLDEFLEDGEDGDAHWEGTNDGLYHTDRTGWGFAGAPPIHFAAYFGHTQAVLFLLSWLVDIDGRDSQGATALHAAAWTGNEKLFKLLIRKGASKTICDTDGWSVTTYAISRGHDNIPRLLIDDSEGDVETLVKMSKLRHAAKLGNTDVVLGMLLEDQDTGEDSNSKDMLFGEALIGAAEGGHGELA</sequence>
<proteinExistence type="predicted"/>
<comment type="caution">
    <text evidence="5">The sequence shown here is derived from an EMBL/GenBank/DDBJ whole genome shotgun (WGS) entry which is preliminary data.</text>
</comment>
<dbReference type="EMBL" id="JAGHQM010002086">
    <property type="protein sequence ID" value="KAH0551361.1"/>
    <property type="molecule type" value="Genomic_DNA"/>
</dbReference>
<dbReference type="SMART" id="SM00248">
    <property type="entry name" value="ANK"/>
    <property type="match status" value="4"/>
</dbReference>
<accession>A0A9P8IHJ9</accession>
<keyword evidence="1" id="KW-0677">Repeat</keyword>
<feature type="repeat" description="ANK" evidence="3">
    <location>
        <begin position="251"/>
        <end position="283"/>
    </location>
</feature>
<dbReference type="PANTHER" id="PTHR24198:SF165">
    <property type="entry name" value="ANKYRIN REPEAT-CONTAINING PROTEIN-RELATED"/>
    <property type="match status" value="1"/>
</dbReference>
<dbReference type="Proteomes" id="UP000750711">
    <property type="component" value="Unassembled WGS sequence"/>
</dbReference>
<dbReference type="Pfam" id="PF12796">
    <property type="entry name" value="Ank_2"/>
    <property type="match status" value="1"/>
</dbReference>
<feature type="region of interest" description="Disordered" evidence="4">
    <location>
        <begin position="115"/>
        <end position="164"/>
    </location>
</feature>
<feature type="compositionally biased region" description="Polar residues" evidence="4">
    <location>
        <begin position="131"/>
        <end position="140"/>
    </location>
</feature>
<evidence type="ECO:0000313" key="6">
    <source>
        <dbReference type="Proteomes" id="UP000750711"/>
    </source>
</evidence>
<reference evidence="5" key="1">
    <citation type="submission" date="2021-03" db="EMBL/GenBank/DDBJ databases">
        <title>Comparative genomics and phylogenomic investigation of the class Geoglossomycetes provide insights into ecological specialization and systematics.</title>
        <authorList>
            <person name="Melie T."/>
            <person name="Pirro S."/>
            <person name="Miller A.N."/>
            <person name="Quandt A."/>
        </authorList>
    </citation>
    <scope>NUCLEOTIDE SEQUENCE</scope>
    <source>
        <strain evidence="5">CAQ_001_2017</strain>
    </source>
</reference>
<dbReference type="InterPro" id="IPR002110">
    <property type="entry name" value="Ankyrin_rpt"/>
</dbReference>
<keyword evidence="2 3" id="KW-0040">ANK repeat</keyword>
<evidence type="ECO:0000256" key="3">
    <source>
        <dbReference type="PROSITE-ProRule" id="PRU00023"/>
    </source>
</evidence>
<evidence type="ECO:0000256" key="2">
    <source>
        <dbReference type="ARBA" id="ARBA00023043"/>
    </source>
</evidence>
<evidence type="ECO:0000256" key="4">
    <source>
        <dbReference type="SAM" id="MobiDB-lite"/>
    </source>
</evidence>
<evidence type="ECO:0000256" key="1">
    <source>
        <dbReference type="ARBA" id="ARBA00022737"/>
    </source>
</evidence>
<feature type="non-terminal residue" evidence="5">
    <location>
        <position position="403"/>
    </location>
</feature>